<comment type="caution">
    <text evidence="2">The sequence shown here is derived from an EMBL/GenBank/DDBJ whole genome shotgun (WGS) entry which is preliminary data.</text>
</comment>
<feature type="compositionally biased region" description="Polar residues" evidence="1">
    <location>
        <begin position="1"/>
        <end position="10"/>
    </location>
</feature>
<reference evidence="2 3" key="1">
    <citation type="submission" date="2024-05" db="EMBL/GenBank/DDBJ databases">
        <title>Genome sequencing and assembly of Indian major carp, Cirrhinus mrigala (Hamilton, 1822).</title>
        <authorList>
            <person name="Mohindra V."/>
            <person name="Chowdhury L.M."/>
            <person name="Lal K."/>
            <person name="Jena J.K."/>
        </authorList>
    </citation>
    <scope>NUCLEOTIDE SEQUENCE [LARGE SCALE GENOMIC DNA]</scope>
    <source>
        <strain evidence="2">CM1030</strain>
        <tissue evidence="2">Blood</tissue>
    </source>
</reference>
<proteinExistence type="predicted"/>
<organism evidence="2 3">
    <name type="scientific">Cirrhinus mrigala</name>
    <name type="common">Mrigala</name>
    <dbReference type="NCBI Taxonomy" id="683832"/>
    <lineage>
        <taxon>Eukaryota</taxon>
        <taxon>Metazoa</taxon>
        <taxon>Chordata</taxon>
        <taxon>Craniata</taxon>
        <taxon>Vertebrata</taxon>
        <taxon>Euteleostomi</taxon>
        <taxon>Actinopterygii</taxon>
        <taxon>Neopterygii</taxon>
        <taxon>Teleostei</taxon>
        <taxon>Ostariophysi</taxon>
        <taxon>Cypriniformes</taxon>
        <taxon>Cyprinidae</taxon>
        <taxon>Labeoninae</taxon>
        <taxon>Labeonini</taxon>
        <taxon>Cirrhinus</taxon>
    </lineage>
</organism>
<accession>A0ABD0R0C6</accession>
<name>A0ABD0R0C6_CIRMR</name>
<dbReference type="AlphaFoldDB" id="A0ABD0R0C6"/>
<evidence type="ECO:0000313" key="2">
    <source>
        <dbReference type="EMBL" id="KAL0191470.1"/>
    </source>
</evidence>
<feature type="region of interest" description="Disordered" evidence="1">
    <location>
        <begin position="1"/>
        <end position="21"/>
    </location>
</feature>
<dbReference type="EMBL" id="JAMKFB020000006">
    <property type="protein sequence ID" value="KAL0191470.1"/>
    <property type="molecule type" value="Genomic_DNA"/>
</dbReference>
<gene>
    <name evidence="2" type="ORF">M9458_014168</name>
</gene>
<sequence>DQKLQSSGRTWTLFPKPSSTTEATTQHLCKPCVLVKGIPTTWSVQALYVRSQRESSLWIWMEPRNSCLRLSPAILMENPSRLKQKAMCLSSAQGRTKSQC</sequence>
<feature type="non-terminal residue" evidence="2">
    <location>
        <position position="100"/>
    </location>
</feature>
<feature type="non-terminal residue" evidence="2">
    <location>
        <position position="1"/>
    </location>
</feature>
<evidence type="ECO:0000256" key="1">
    <source>
        <dbReference type="SAM" id="MobiDB-lite"/>
    </source>
</evidence>
<protein>
    <submittedName>
        <fullName evidence="2">Uncharacterized protein</fullName>
    </submittedName>
</protein>
<keyword evidence="3" id="KW-1185">Reference proteome</keyword>
<evidence type="ECO:0000313" key="3">
    <source>
        <dbReference type="Proteomes" id="UP001529510"/>
    </source>
</evidence>
<dbReference type="Proteomes" id="UP001529510">
    <property type="component" value="Unassembled WGS sequence"/>
</dbReference>